<evidence type="ECO:0000313" key="2">
    <source>
        <dbReference type="EMBL" id="KAF7729157.1"/>
    </source>
</evidence>
<dbReference type="AlphaFoldDB" id="A0A8H7BZJ6"/>
<sequence length="91" mass="9619">MKFAILASLFFIAAGVQVQALPVDTVANVLSKAGFTAVKTPNQCRVCKGVCNRLTSGKALQTCKYDLCIKLLAGVKTDDPKPSCSIVVSKD</sequence>
<gene>
    <name evidence="2" type="ORF">EC973_004925</name>
</gene>
<dbReference type="OrthoDB" id="2368393at2759"/>
<organism evidence="2 3">
    <name type="scientific">Apophysomyces ossiformis</name>
    <dbReference type="NCBI Taxonomy" id="679940"/>
    <lineage>
        <taxon>Eukaryota</taxon>
        <taxon>Fungi</taxon>
        <taxon>Fungi incertae sedis</taxon>
        <taxon>Mucoromycota</taxon>
        <taxon>Mucoromycotina</taxon>
        <taxon>Mucoromycetes</taxon>
        <taxon>Mucorales</taxon>
        <taxon>Mucorineae</taxon>
        <taxon>Mucoraceae</taxon>
        <taxon>Apophysomyces</taxon>
    </lineage>
</organism>
<name>A0A8H7BZJ6_9FUNG</name>
<feature type="signal peptide" evidence="1">
    <location>
        <begin position="1"/>
        <end position="20"/>
    </location>
</feature>
<comment type="caution">
    <text evidence="2">The sequence shown here is derived from an EMBL/GenBank/DDBJ whole genome shotgun (WGS) entry which is preliminary data.</text>
</comment>
<dbReference type="EMBL" id="JABAYA010000028">
    <property type="protein sequence ID" value="KAF7729157.1"/>
    <property type="molecule type" value="Genomic_DNA"/>
</dbReference>
<proteinExistence type="predicted"/>
<keyword evidence="3" id="KW-1185">Reference proteome</keyword>
<evidence type="ECO:0000256" key="1">
    <source>
        <dbReference type="SAM" id="SignalP"/>
    </source>
</evidence>
<reference evidence="2" key="1">
    <citation type="submission" date="2020-01" db="EMBL/GenBank/DDBJ databases">
        <title>Genome Sequencing of Three Apophysomyces-Like Fungal Strains Confirms a Novel Fungal Genus in the Mucoromycota with divergent Burkholderia-like Endosymbiotic Bacteria.</title>
        <authorList>
            <person name="Stajich J.E."/>
            <person name="Macias A.M."/>
            <person name="Carter-House D."/>
            <person name="Lovett B."/>
            <person name="Kasson L.R."/>
            <person name="Berry K."/>
            <person name="Grigoriev I."/>
            <person name="Chang Y."/>
            <person name="Spatafora J."/>
            <person name="Kasson M.T."/>
        </authorList>
    </citation>
    <scope>NUCLEOTIDE SEQUENCE</scope>
    <source>
        <strain evidence="2">NRRL A-21654</strain>
    </source>
</reference>
<keyword evidence="1" id="KW-0732">Signal</keyword>
<protein>
    <submittedName>
        <fullName evidence="2">Uncharacterized protein</fullName>
    </submittedName>
</protein>
<evidence type="ECO:0000313" key="3">
    <source>
        <dbReference type="Proteomes" id="UP000605846"/>
    </source>
</evidence>
<feature type="chain" id="PRO_5034443198" evidence="1">
    <location>
        <begin position="21"/>
        <end position="91"/>
    </location>
</feature>
<dbReference type="Proteomes" id="UP000605846">
    <property type="component" value="Unassembled WGS sequence"/>
</dbReference>
<accession>A0A8H7BZJ6</accession>